<evidence type="ECO:0000313" key="2">
    <source>
        <dbReference type="Proteomes" id="UP000242770"/>
    </source>
</evidence>
<accession>A0A0F7RZL6</accession>
<dbReference type="STRING" id="49012.A0A0F7RZL6"/>
<dbReference type="AlphaFoldDB" id="A0A0F7RZL6"/>
<gene>
    <name evidence="1" type="primary">SSCI51180.1</name>
</gene>
<reference evidence="2" key="1">
    <citation type="submission" date="2014-06" db="EMBL/GenBank/DDBJ databases">
        <authorList>
            <person name="Berkman P.J."/>
        </authorList>
    </citation>
    <scope>NUCLEOTIDE SEQUENCE [LARGE SCALE GENOMIC DNA]</scope>
</reference>
<protein>
    <recommendedName>
        <fullName evidence="3">Alcohol dehydrogenase-like C-terminal domain-containing protein</fullName>
    </recommendedName>
</protein>
<feature type="non-terminal residue" evidence="1">
    <location>
        <position position="1"/>
    </location>
</feature>
<proteinExistence type="predicted"/>
<dbReference type="Gene3D" id="3.90.180.10">
    <property type="entry name" value="Medium-chain alcohol dehydrogenases, catalytic domain"/>
    <property type="match status" value="1"/>
</dbReference>
<evidence type="ECO:0000313" key="1">
    <source>
        <dbReference type="EMBL" id="CDS00798.1"/>
    </source>
</evidence>
<sequence>AEFVYDSISSASTQLLAVEILQSLQGGKVIIVTPADEKAMAQSKVEGKPKVEVANILGLGSHPAYRCVSENLAAHLGDEDGYVANGSITLNRVQVVEGGLENIEQALKANKEGVSGVKVVIRPHEA</sequence>
<dbReference type="EMBL" id="CCFA01003033">
    <property type="protein sequence ID" value="CDS00798.1"/>
    <property type="molecule type" value="Genomic_DNA"/>
</dbReference>
<dbReference type="Proteomes" id="UP000242770">
    <property type="component" value="Unassembled WGS sequence"/>
</dbReference>
<name>A0A0F7RZL6_9BASI</name>
<keyword evidence="2" id="KW-1185">Reference proteome</keyword>
<dbReference type="Gene3D" id="3.40.50.720">
    <property type="entry name" value="NAD(P)-binding Rossmann-like Domain"/>
    <property type="match status" value="1"/>
</dbReference>
<organism evidence="1 2">
    <name type="scientific">Sporisorium scitamineum</name>
    <dbReference type="NCBI Taxonomy" id="49012"/>
    <lineage>
        <taxon>Eukaryota</taxon>
        <taxon>Fungi</taxon>
        <taxon>Dikarya</taxon>
        <taxon>Basidiomycota</taxon>
        <taxon>Ustilaginomycotina</taxon>
        <taxon>Ustilaginomycetes</taxon>
        <taxon>Ustilaginales</taxon>
        <taxon>Ustilaginaceae</taxon>
        <taxon>Sporisorium</taxon>
    </lineage>
</organism>
<evidence type="ECO:0008006" key="3">
    <source>
        <dbReference type="Google" id="ProtNLM"/>
    </source>
</evidence>